<dbReference type="GO" id="GO:0015990">
    <property type="term" value="P:electron transport coupled proton transport"/>
    <property type="evidence" value="ECO:0007669"/>
    <property type="project" value="TreeGrafter"/>
</dbReference>
<feature type="transmembrane region" description="Helical" evidence="10">
    <location>
        <begin position="469"/>
        <end position="486"/>
    </location>
</feature>
<organism evidence="12 13">
    <name type="scientific">Thiothrix eikelboomii</name>
    <dbReference type="NCBI Taxonomy" id="92487"/>
    <lineage>
        <taxon>Bacteria</taxon>
        <taxon>Pseudomonadati</taxon>
        <taxon>Pseudomonadota</taxon>
        <taxon>Gammaproteobacteria</taxon>
        <taxon>Thiotrichales</taxon>
        <taxon>Thiotrichaceae</taxon>
        <taxon>Thiothrix</taxon>
    </lineage>
</organism>
<proteinExistence type="inferred from homology"/>
<dbReference type="GO" id="GO:0048039">
    <property type="term" value="F:ubiquinone binding"/>
    <property type="evidence" value="ECO:0007669"/>
    <property type="project" value="TreeGrafter"/>
</dbReference>
<evidence type="ECO:0000256" key="3">
    <source>
        <dbReference type="ARBA" id="ARBA00019906"/>
    </source>
</evidence>
<dbReference type="NCBIfam" id="TIGR01972">
    <property type="entry name" value="NDH_I_M"/>
    <property type="match status" value="1"/>
</dbReference>
<feature type="domain" description="NADH:quinone oxidoreductase/Mrp antiporter transmembrane" evidence="11">
    <location>
        <begin position="131"/>
        <end position="433"/>
    </location>
</feature>
<dbReference type="NCBIfam" id="NF004501">
    <property type="entry name" value="PRK05846.1-5"/>
    <property type="match status" value="1"/>
</dbReference>
<dbReference type="GO" id="GO:0003954">
    <property type="term" value="F:NADH dehydrogenase activity"/>
    <property type="evidence" value="ECO:0007669"/>
    <property type="project" value="TreeGrafter"/>
</dbReference>
<name>A0A1T4VYQ1_9GAMM</name>
<sequence length="517" mass="56508">MMEWPILSFLLWLPIMGGFGVLIVGDRYGARQAALLVATLSFLISLPLYFVYDSAAGTMQFTETFRWIDALGVHVNYDLGVDGVSIALILLNTFMTLLVLVAAWDSVKERIAQYMAAFLIMEGLVNGVFMARDALLFYVFFEGMLIPLFLILGVWGGAQRIHATIKYFIYTFAGSVFLLVSLVYLYTQTEQGSFFLPDLYALTNLSESAQLLIFLSFLVAFGVKVPLWPLHTWLPEAYAQAPTGGSVMLAAISVKVGGYAFYRLALPIVPEAAHDWALLVVILSLVAIVYMSLIALVQTNLKKLIAYSSVAHMGFVTLGLFLVFKLQGLAFADAAVSGSVLAVQGAMVQMISHGFVAGGLFLAVGMLAERLQSTEISAYSGITSRMPVFAAFFMLFAMANVGLPGTSGFVGEFFVILASAKAHFWVASIAATILILGAAYTLWAVKRVLFGEVNSSELNQLQDINRREFVILGVLGLAILVLGWWPEPLIRLMEGSIREWMMMVSPSDLMPAMKGNS</sequence>
<dbReference type="GO" id="GO:0042773">
    <property type="term" value="P:ATP synthesis coupled electron transport"/>
    <property type="evidence" value="ECO:0007669"/>
    <property type="project" value="InterPro"/>
</dbReference>
<evidence type="ECO:0000313" key="12">
    <source>
        <dbReference type="EMBL" id="SKA69945.1"/>
    </source>
</evidence>
<feature type="transmembrane region" description="Helical" evidence="10">
    <location>
        <begin position="276"/>
        <end position="297"/>
    </location>
</feature>
<feature type="transmembrane region" description="Helical" evidence="10">
    <location>
        <begin position="33"/>
        <end position="52"/>
    </location>
</feature>
<evidence type="ECO:0000256" key="7">
    <source>
        <dbReference type="ARBA" id="ARBA00031584"/>
    </source>
</evidence>
<evidence type="ECO:0000256" key="10">
    <source>
        <dbReference type="SAM" id="Phobius"/>
    </source>
</evidence>
<dbReference type="InterPro" id="IPR003918">
    <property type="entry name" value="NADH_UbQ_OxRdtase"/>
</dbReference>
<evidence type="ECO:0000256" key="8">
    <source>
        <dbReference type="ARBA" id="ARBA00032798"/>
    </source>
</evidence>
<keyword evidence="4 9" id="KW-0812">Transmembrane</keyword>
<dbReference type="InterPro" id="IPR001750">
    <property type="entry name" value="ND/Mrp_TM"/>
</dbReference>
<feature type="transmembrane region" description="Helical" evidence="10">
    <location>
        <begin position="135"/>
        <end position="155"/>
    </location>
</feature>
<feature type="transmembrane region" description="Helical" evidence="10">
    <location>
        <begin position="199"/>
        <end position="223"/>
    </location>
</feature>
<dbReference type="GO" id="GO:0008137">
    <property type="term" value="F:NADH dehydrogenase (ubiquinone) activity"/>
    <property type="evidence" value="ECO:0007669"/>
    <property type="project" value="InterPro"/>
</dbReference>
<evidence type="ECO:0000256" key="2">
    <source>
        <dbReference type="ARBA" id="ARBA00009025"/>
    </source>
</evidence>
<feature type="transmembrane region" description="Helical" evidence="10">
    <location>
        <begin position="111"/>
        <end position="129"/>
    </location>
</feature>
<feature type="transmembrane region" description="Helical" evidence="10">
    <location>
        <begin position="84"/>
        <end position="104"/>
    </location>
</feature>
<reference evidence="12 13" key="1">
    <citation type="submission" date="2017-02" db="EMBL/GenBank/DDBJ databases">
        <authorList>
            <person name="Peterson S.W."/>
        </authorList>
    </citation>
    <scope>NUCLEOTIDE SEQUENCE [LARGE SCALE GENOMIC DNA]</scope>
    <source>
        <strain evidence="12 13">ATCC 49788</strain>
    </source>
</reference>
<dbReference type="Proteomes" id="UP000190460">
    <property type="component" value="Unassembled WGS sequence"/>
</dbReference>
<keyword evidence="5 10" id="KW-1133">Transmembrane helix</keyword>
<keyword evidence="13" id="KW-1185">Reference proteome</keyword>
<feature type="transmembrane region" description="Helical" evidence="10">
    <location>
        <begin position="304"/>
        <end position="326"/>
    </location>
</feature>
<dbReference type="STRING" id="92487.SAMN02745130_00627"/>
<evidence type="ECO:0000256" key="1">
    <source>
        <dbReference type="ARBA" id="ARBA00004127"/>
    </source>
</evidence>
<dbReference type="AlphaFoldDB" id="A0A1T4VYQ1"/>
<feature type="transmembrane region" description="Helical" evidence="10">
    <location>
        <begin position="167"/>
        <end position="187"/>
    </location>
</feature>
<dbReference type="GO" id="GO:0012505">
    <property type="term" value="C:endomembrane system"/>
    <property type="evidence" value="ECO:0007669"/>
    <property type="project" value="UniProtKB-SubCell"/>
</dbReference>
<dbReference type="OrthoDB" id="9768329at2"/>
<evidence type="ECO:0000256" key="6">
    <source>
        <dbReference type="ARBA" id="ARBA00023136"/>
    </source>
</evidence>
<comment type="similarity">
    <text evidence="2">Belongs to the complex I subunit 4 family.</text>
</comment>
<dbReference type="GO" id="GO:0016020">
    <property type="term" value="C:membrane"/>
    <property type="evidence" value="ECO:0007669"/>
    <property type="project" value="UniProtKB-SubCell"/>
</dbReference>
<feature type="transmembrane region" description="Helical" evidence="10">
    <location>
        <begin position="244"/>
        <end position="264"/>
    </location>
</feature>
<feature type="transmembrane region" description="Helical" evidence="10">
    <location>
        <begin position="388"/>
        <end position="410"/>
    </location>
</feature>
<protein>
    <recommendedName>
        <fullName evidence="3">NADH-quinone oxidoreductase subunit M</fullName>
    </recommendedName>
    <alternativeName>
        <fullName evidence="7">NADH dehydrogenase I subunit M</fullName>
    </alternativeName>
    <alternativeName>
        <fullName evidence="8">NDH-1 subunit M</fullName>
    </alternativeName>
</protein>
<feature type="transmembrane region" description="Helical" evidence="10">
    <location>
        <begin position="422"/>
        <end position="445"/>
    </location>
</feature>
<dbReference type="InterPro" id="IPR010227">
    <property type="entry name" value="NADH_Q_OxRdtase_chainM/4"/>
</dbReference>
<feature type="transmembrane region" description="Helical" evidence="10">
    <location>
        <begin position="6"/>
        <end position="24"/>
    </location>
</feature>
<evidence type="ECO:0000256" key="4">
    <source>
        <dbReference type="ARBA" id="ARBA00022692"/>
    </source>
</evidence>
<evidence type="ECO:0000256" key="9">
    <source>
        <dbReference type="RuleBase" id="RU000320"/>
    </source>
</evidence>
<dbReference type="PANTHER" id="PTHR43507">
    <property type="entry name" value="NADH-UBIQUINONE OXIDOREDUCTASE CHAIN 4"/>
    <property type="match status" value="1"/>
</dbReference>
<comment type="subcellular location">
    <subcellularLocation>
        <location evidence="1">Endomembrane system</location>
        <topology evidence="1">Multi-pass membrane protein</topology>
    </subcellularLocation>
    <subcellularLocation>
        <location evidence="9">Membrane</location>
        <topology evidence="9">Multi-pass membrane protein</topology>
    </subcellularLocation>
</comment>
<dbReference type="EMBL" id="FUYB01000002">
    <property type="protein sequence ID" value="SKA69945.1"/>
    <property type="molecule type" value="Genomic_DNA"/>
</dbReference>
<keyword evidence="6 10" id="KW-0472">Membrane</keyword>
<dbReference type="PANTHER" id="PTHR43507:SF1">
    <property type="entry name" value="NADH-UBIQUINONE OXIDOREDUCTASE CHAIN 4"/>
    <property type="match status" value="1"/>
</dbReference>
<feature type="transmembrane region" description="Helical" evidence="10">
    <location>
        <begin position="346"/>
        <end position="368"/>
    </location>
</feature>
<evidence type="ECO:0000313" key="13">
    <source>
        <dbReference type="Proteomes" id="UP000190460"/>
    </source>
</evidence>
<dbReference type="PRINTS" id="PR01437">
    <property type="entry name" value="NUOXDRDTASE4"/>
</dbReference>
<accession>A0A1T4VYQ1</accession>
<evidence type="ECO:0000256" key="5">
    <source>
        <dbReference type="ARBA" id="ARBA00022989"/>
    </source>
</evidence>
<evidence type="ECO:0000259" key="11">
    <source>
        <dbReference type="Pfam" id="PF00361"/>
    </source>
</evidence>
<dbReference type="RefSeq" id="WP_078921108.1">
    <property type="nucleotide sequence ID" value="NZ_FUYB01000002.1"/>
</dbReference>
<dbReference type="Pfam" id="PF00361">
    <property type="entry name" value="Proton_antipo_M"/>
    <property type="match status" value="1"/>
</dbReference>
<gene>
    <name evidence="12" type="ORF">SAMN02745130_00627</name>
</gene>